<dbReference type="OrthoDB" id="9801697at2"/>
<organism evidence="4 5">
    <name type="scientific">Mucilaginibacter pallidiroseus</name>
    <dbReference type="NCBI Taxonomy" id="2599295"/>
    <lineage>
        <taxon>Bacteria</taxon>
        <taxon>Pseudomonadati</taxon>
        <taxon>Bacteroidota</taxon>
        <taxon>Sphingobacteriia</taxon>
        <taxon>Sphingobacteriales</taxon>
        <taxon>Sphingobacteriaceae</taxon>
        <taxon>Mucilaginibacter</taxon>
    </lineage>
</organism>
<gene>
    <name evidence="4" type="ORF">FPZ43_17220</name>
</gene>
<dbReference type="GO" id="GO:0016746">
    <property type="term" value="F:acyltransferase activity"/>
    <property type="evidence" value="ECO:0007669"/>
    <property type="project" value="UniProtKB-KW"/>
</dbReference>
<keyword evidence="1 4" id="KW-0808">Transferase</keyword>
<dbReference type="InterPro" id="IPR018357">
    <property type="entry name" value="Hexapep_transf_CS"/>
</dbReference>
<evidence type="ECO:0000256" key="2">
    <source>
        <dbReference type="ARBA" id="ARBA00022737"/>
    </source>
</evidence>
<keyword evidence="2" id="KW-0677">Repeat</keyword>
<keyword evidence="3 4" id="KW-0012">Acyltransferase</keyword>
<dbReference type="InterPro" id="IPR011004">
    <property type="entry name" value="Trimer_LpxA-like_sf"/>
</dbReference>
<dbReference type="InterPro" id="IPR001451">
    <property type="entry name" value="Hexapep"/>
</dbReference>
<dbReference type="SUPFAM" id="SSF51161">
    <property type="entry name" value="Trimeric LpxA-like enzymes"/>
    <property type="match status" value="1"/>
</dbReference>
<dbReference type="Gene3D" id="2.160.10.10">
    <property type="entry name" value="Hexapeptide repeat proteins"/>
    <property type="match status" value="1"/>
</dbReference>
<reference evidence="4 5" key="1">
    <citation type="submission" date="2019-07" db="EMBL/GenBank/DDBJ databases">
        <authorList>
            <person name="Kim J."/>
        </authorList>
    </citation>
    <scope>NUCLEOTIDE SEQUENCE [LARGE SCALE GENOMIC DNA]</scope>
    <source>
        <strain evidence="5">dk17</strain>
    </source>
</reference>
<evidence type="ECO:0000313" key="5">
    <source>
        <dbReference type="Proteomes" id="UP000320042"/>
    </source>
</evidence>
<accession>A0A563U264</accession>
<comment type="caution">
    <text evidence="4">The sequence shown here is derived from an EMBL/GenBank/DDBJ whole genome shotgun (WGS) entry which is preliminary data.</text>
</comment>
<evidence type="ECO:0000256" key="1">
    <source>
        <dbReference type="ARBA" id="ARBA00022679"/>
    </source>
</evidence>
<dbReference type="Proteomes" id="UP000320042">
    <property type="component" value="Unassembled WGS sequence"/>
</dbReference>
<dbReference type="PROSITE" id="PS00101">
    <property type="entry name" value="HEXAPEP_TRANSFERASES"/>
    <property type="match status" value="1"/>
</dbReference>
<keyword evidence="5" id="KW-1185">Reference proteome</keyword>
<dbReference type="AlphaFoldDB" id="A0A563U264"/>
<sequence>MSLANVIRKAYRGLRVLYYGCARRYSWVITCFKFHLNAVDFKKDFVSYGVPIVDINLKGRFKVGHGFRFNSGKYHAMGGRQQQCYFVAGPGAEIIIGDNVGLTSAAIISRKRIVIEDNVKIGINTVIYDTDFHSLYAEMRNSVPERIDGVRCADVHIKEGAFIGGHSTILKGVTIGKNSIVGAGSVVFESIPDEQIWIGNPAKFVRNTYGNLYPSEQQTA</sequence>
<dbReference type="Pfam" id="PF00132">
    <property type="entry name" value="Hexapep"/>
    <property type="match status" value="1"/>
</dbReference>
<dbReference type="RefSeq" id="WP_146383182.1">
    <property type="nucleotide sequence ID" value="NZ_VOEJ01000009.1"/>
</dbReference>
<dbReference type="EMBL" id="VOEJ01000009">
    <property type="protein sequence ID" value="TWR25211.1"/>
    <property type="molecule type" value="Genomic_DNA"/>
</dbReference>
<protein>
    <submittedName>
        <fullName evidence="4">Acyltransferase</fullName>
    </submittedName>
</protein>
<evidence type="ECO:0000256" key="3">
    <source>
        <dbReference type="ARBA" id="ARBA00023315"/>
    </source>
</evidence>
<dbReference type="InterPro" id="IPR051159">
    <property type="entry name" value="Hexapeptide_acetyltransf"/>
</dbReference>
<dbReference type="PANTHER" id="PTHR23416">
    <property type="entry name" value="SIALIC ACID SYNTHASE-RELATED"/>
    <property type="match status" value="1"/>
</dbReference>
<name>A0A563U264_9SPHI</name>
<dbReference type="CDD" id="cd04647">
    <property type="entry name" value="LbH_MAT_like"/>
    <property type="match status" value="1"/>
</dbReference>
<proteinExistence type="predicted"/>
<evidence type="ECO:0000313" key="4">
    <source>
        <dbReference type="EMBL" id="TWR25211.1"/>
    </source>
</evidence>